<dbReference type="InterPro" id="IPR036890">
    <property type="entry name" value="HATPase_C_sf"/>
</dbReference>
<dbReference type="Pfam" id="PF01740">
    <property type="entry name" value="STAS"/>
    <property type="match status" value="1"/>
</dbReference>
<evidence type="ECO:0000259" key="1">
    <source>
        <dbReference type="PROSITE" id="PS50801"/>
    </source>
</evidence>
<evidence type="ECO:0000313" key="2">
    <source>
        <dbReference type="EMBL" id="PRX47759.1"/>
    </source>
</evidence>
<organism evidence="2 3">
    <name type="scientific">Prauserella shujinwangii</name>
    <dbReference type="NCBI Taxonomy" id="1453103"/>
    <lineage>
        <taxon>Bacteria</taxon>
        <taxon>Bacillati</taxon>
        <taxon>Actinomycetota</taxon>
        <taxon>Actinomycetes</taxon>
        <taxon>Pseudonocardiales</taxon>
        <taxon>Pseudonocardiaceae</taxon>
        <taxon>Prauserella</taxon>
    </lineage>
</organism>
<comment type="caution">
    <text evidence="2">The sequence shown here is derived from an EMBL/GenBank/DDBJ whole genome shotgun (WGS) entry which is preliminary data.</text>
</comment>
<dbReference type="CDD" id="cd16936">
    <property type="entry name" value="HATPase_RsbW-like"/>
    <property type="match status" value="1"/>
</dbReference>
<dbReference type="InterPro" id="IPR002645">
    <property type="entry name" value="STAS_dom"/>
</dbReference>
<reference evidence="2 3" key="1">
    <citation type="submission" date="2018-03" db="EMBL/GenBank/DDBJ databases">
        <title>Genomic Encyclopedia of Type Strains, Phase III (KMG-III): the genomes of soil and plant-associated and newly described type strains.</title>
        <authorList>
            <person name="Whitman W."/>
        </authorList>
    </citation>
    <scope>NUCLEOTIDE SEQUENCE [LARGE SCALE GENOMIC DNA]</scope>
    <source>
        <strain evidence="2 3">CGMCC 4.7125</strain>
    </source>
</reference>
<feature type="domain" description="STAS" evidence="1">
    <location>
        <begin position="25"/>
        <end position="135"/>
    </location>
</feature>
<proteinExistence type="predicted"/>
<dbReference type="Gene3D" id="3.30.750.24">
    <property type="entry name" value="STAS domain"/>
    <property type="match status" value="1"/>
</dbReference>
<gene>
    <name evidence="2" type="ORF">B0I33_105341</name>
</gene>
<sequence>MGTVDLEARADNVMARSPMTGQGKVTITVDTDRDCLVVRPSGVLDERGYPLLRDTLRRCAAETPVAVIVDLRHLVIPSTAFLTVFTSVYVSTACWPAVPILLVACDVRTREWLRSSRITRIVPVHRALDEAVAAAGTQPERRRSARCFPREHPGGAVRRFVTATLAEWGVDQLAEDARLIVTELVENVGLHTGSEPRVRLELRGDVLTVAVSDDDPRPAELREESLGVRSFSGLRLVSKLACAWGNSPTNAGGKIVWATLRVRRDRSGDTRVRPSR</sequence>
<dbReference type="AlphaFoldDB" id="A0A2T0LVG2"/>
<evidence type="ECO:0000313" key="3">
    <source>
        <dbReference type="Proteomes" id="UP000238362"/>
    </source>
</evidence>
<dbReference type="PANTHER" id="PTHR35526:SF3">
    <property type="entry name" value="ANTI-SIGMA-F FACTOR RSBW"/>
    <property type="match status" value="1"/>
</dbReference>
<dbReference type="EMBL" id="PVNH01000005">
    <property type="protein sequence ID" value="PRX47759.1"/>
    <property type="molecule type" value="Genomic_DNA"/>
</dbReference>
<dbReference type="PROSITE" id="PS50801">
    <property type="entry name" value="STAS"/>
    <property type="match status" value="1"/>
</dbReference>
<dbReference type="PANTHER" id="PTHR35526">
    <property type="entry name" value="ANTI-SIGMA-F FACTOR RSBW-RELATED"/>
    <property type="match status" value="1"/>
</dbReference>
<dbReference type="Proteomes" id="UP000238362">
    <property type="component" value="Unassembled WGS sequence"/>
</dbReference>
<dbReference type="InterPro" id="IPR036513">
    <property type="entry name" value="STAS_dom_sf"/>
</dbReference>
<accession>A0A2T0LVG2</accession>
<dbReference type="InterPro" id="IPR050267">
    <property type="entry name" value="Anti-sigma-factor_SerPK"/>
</dbReference>
<protein>
    <submittedName>
        <fullName evidence="2">Anti-anti-sigma regulatory factor</fullName>
    </submittedName>
</protein>
<dbReference type="CDD" id="cd07043">
    <property type="entry name" value="STAS_anti-anti-sigma_factors"/>
    <property type="match status" value="1"/>
</dbReference>
<name>A0A2T0LVG2_9PSEU</name>
<keyword evidence="3" id="KW-1185">Reference proteome</keyword>
<dbReference type="Gene3D" id="3.30.565.10">
    <property type="entry name" value="Histidine kinase-like ATPase, C-terminal domain"/>
    <property type="match status" value="1"/>
</dbReference>
<dbReference type="SUPFAM" id="SSF52091">
    <property type="entry name" value="SpoIIaa-like"/>
    <property type="match status" value="1"/>
</dbReference>